<evidence type="ECO:0000313" key="7">
    <source>
        <dbReference type="Proteomes" id="UP001296104"/>
    </source>
</evidence>
<dbReference type="InterPro" id="IPR006047">
    <property type="entry name" value="GH13_cat_dom"/>
</dbReference>
<evidence type="ECO:0000256" key="2">
    <source>
        <dbReference type="ARBA" id="ARBA00022801"/>
    </source>
</evidence>
<evidence type="ECO:0000256" key="1">
    <source>
        <dbReference type="ARBA" id="ARBA00008061"/>
    </source>
</evidence>
<dbReference type="PANTHER" id="PTHR10357:SF179">
    <property type="entry name" value="NEUTRAL AND BASIC AMINO ACID TRANSPORT PROTEIN RBAT"/>
    <property type="match status" value="1"/>
</dbReference>
<evidence type="ECO:0000313" key="6">
    <source>
        <dbReference type="EMBL" id="CAK4031882.1"/>
    </source>
</evidence>
<keyword evidence="7" id="KW-1185">Reference proteome</keyword>
<dbReference type="InterPro" id="IPR013780">
    <property type="entry name" value="Glyco_hydro_b"/>
</dbReference>
<accession>A0AAI9ECZ6</accession>
<name>A0AAI9ECZ6_9PEZI</name>
<dbReference type="FunFam" id="3.20.20.80:FF:000064">
    <property type="entry name" value="Oligo-1,6-glucosidase"/>
    <property type="match status" value="1"/>
</dbReference>
<dbReference type="GO" id="GO:0033934">
    <property type="term" value="F:glucan 1,4-alpha-maltotriohydrolase activity"/>
    <property type="evidence" value="ECO:0007669"/>
    <property type="project" value="TreeGrafter"/>
</dbReference>
<dbReference type="GO" id="GO:0004575">
    <property type="term" value="F:sucrose alpha-glucosidase activity"/>
    <property type="evidence" value="ECO:0007669"/>
    <property type="project" value="TreeGrafter"/>
</dbReference>
<proteinExistence type="inferred from homology"/>
<dbReference type="InterPro" id="IPR017853">
    <property type="entry name" value="GH"/>
</dbReference>
<sequence length="524" mass="60727">MGYDVSDYESIYPKYGTLDDFDDLVTECKQRGIKVVMDLVVNHTSDQHQWFLESKRSKTGKYAEWYHWRDPRYDDGGKRHPPNNWRTGSRYGKSCWTYVPERDQYYFHFGTPYQPNLNWENADTRESIYRSAVDFWLKRGVDGLRMDVVGFYWKDPDFPDAQVVYQEEELQPLDGRYCHNGKAVHVWLTDLRKRVHREHGDEIVLIGELPGTGRDEFLKFIAPASAELDMALDTDIFITGNSWIDGLHELKKPDLPLLKEAVSKTQSMLDEGAWPTVFLENHDFARSVTRFGPGDGPFRDAAAKMLALMAITLSGTLFIYQGQEIGMTNIPPSWTKTDFKDHADLERIADIDDEKANELREASEKALATWGRDNGRTPVHWSAEAHAGFSKSEPWIRVNENYAQINIADQLGRKDSVLAFWKFLIQVRKDWWTELLTRGRFRLLDKDNKRTFSYLKSNAEATEQLLVTLSFCDDETTMGPVDAIPGRRWKLLVSTYATMEEEPEGMLRLRPWEGRLYQAALMDD</sequence>
<dbReference type="Proteomes" id="UP001296104">
    <property type="component" value="Unassembled WGS sequence"/>
</dbReference>
<organism evidence="6 7">
    <name type="scientific">Lecanosticta acicola</name>
    <dbReference type="NCBI Taxonomy" id="111012"/>
    <lineage>
        <taxon>Eukaryota</taxon>
        <taxon>Fungi</taxon>
        <taxon>Dikarya</taxon>
        <taxon>Ascomycota</taxon>
        <taxon>Pezizomycotina</taxon>
        <taxon>Dothideomycetes</taxon>
        <taxon>Dothideomycetidae</taxon>
        <taxon>Mycosphaerellales</taxon>
        <taxon>Mycosphaerellaceae</taxon>
        <taxon>Lecanosticta</taxon>
    </lineage>
</organism>
<dbReference type="GO" id="GO:0004574">
    <property type="term" value="F:oligo-1,6-glucosidase activity"/>
    <property type="evidence" value="ECO:0007669"/>
    <property type="project" value="TreeGrafter"/>
</dbReference>
<dbReference type="PANTHER" id="PTHR10357">
    <property type="entry name" value="ALPHA-AMYLASE FAMILY MEMBER"/>
    <property type="match status" value="1"/>
</dbReference>
<feature type="domain" description="Glycosyl hydrolase family 13 catalytic" evidence="5">
    <location>
        <begin position="1"/>
        <end position="376"/>
    </location>
</feature>
<dbReference type="SUPFAM" id="SSF51445">
    <property type="entry name" value="(Trans)glycosidases"/>
    <property type="match status" value="1"/>
</dbReference>
<evidence type="ECO:0000259" key="5">
    <source>
        <dbReference type="SMART" id="SM00642"/>
    </source>
</evidence>
<keyword evidence="2 6" id="KW-0378">Hydrolase</keyword>
<dbReference type="Gene3D" id="3.20.20.80">
    <property type="entry name" value="Glycosidases"/>
    <property type="match status" value="1"/>
</dbReference>
<gene>
    <name evidence="6" type="ORF">LECACI_7A007040</name>
</gene>
<dbReference type="SMART" id="SM00642">
    <property type="entry name" value="Aamy"/>
    <property type="match status" value="1"/>
</dbReference>
<dbReference type="AlphaFoldDB" id="A0AAI9ECZ6"/>
<dbReference type="Pfam" id="PF00128">
    <property type="entry name" value="Alpha-amylase"/>
    <property type="match status" value="1"/>
</dbReference>
<dbReference type="EMBL" id="CAVMBE010000054">
    <property type="protein sequence ID" value="CAK4031882.1"/>
    <property type="molecule type" value="Genomic_DNA"/>
</dbReference>
<dbReference type="GO" id="GO:0004556">
    <property type="term" value="F:alpha-amylase activity"/>
    <property type="evidence" value="ECO:0007669"/>
    <property type="project" value="TreeGrafter"/>
</dbReference>
<reference evidence="6" key="1">
    <citation type="submission" date="2023-11" db="EMBL/GenBank/DDBJ databases">
        <authorList>
            <person name="Alioto T."/>
            <person name="Alioto T."/>
            <person name="Gomez Garrido J."/>
        </authorList>
    </citation>
    <scope>NUCLEOTIDE SEQUENCE</scope>
</reference>
<dbReference type="GO" id="GO:0005987">
    <property type="term" value="P:sucrose catabolic process"/>
    <property type="evidence" value="ECO:0007669"/>
    <property type="project" value="TreeGrafter"/>
</dbReference>
<keyword evidence="3" id="KW-0326">Glycosidase</keyword>
<comment type="caution">
    <text evidence="6">The sequence shown here is derived from an EMBL/GenBank/DDBJ whole genome shotgun (WGS) entry which is preliminary data.</text>
</comment>
<evidence type="ECO:0000256" key="4">
    <source>
        <dbReference type="ARBA" id="ARBA00026248"/>
    </source>
</evidence>
<dbReference type="SUPFAM" id="SSF51011">
    <property type="entry name" value="Glycosyl hydrolase domain"/>
    <property type="match status" value="1"/>
</dbReference>
<protein>
    <submittedName>
        <fullName evidence="6">Glycoside hydrolase family 13</fullName>
    </submittedName>
</protein>
<keyword evidence="4" id="KW-0462">Maltose metabolism</keyword>
<dbReference type="Gene3D" id="2.60.40.1180">
    <property type="entry name" value="Golgi alpha-mannosidase II"/>
    <property type="match status" value="1"/>
</dbReference>
<comment type="similarity">
    <text evidence="1">Belongs to the glycosyl hydrolase 13 family.</text>
</comment>
<dbReference type="InterPro" id="IPR045857">
    <property type="entry name" value="O16G_dom_2"/>
</dbReference>
<dbReference type="GO" id="GO:0000025">
    <property type="term" value="P:maltose catabolic process"/>
    <property type="evidence" value="ECO:0007669"/>
    <property type="project" value="TreeGrafter"/>
</dbReference>
<dbReference type="Gene3D" id="3.90.400.10">
    <property type="entry name" value="Oligo-1,6-glucosidase, Domain 2"/>
    <property type="match status" value="1"/>
</dbReference>
<evidence type="ECO:0000256" key="3">
    <source>
        <dbReference type="ARBA" id="ARBA00023295"/>
    </source>
</evidence>